<evidence type="ECO:0000256" key="5">
    <source>
        <dbReference type="SAM" id="Phobius"/>
    </source>
</evidence>
<evidence type="ECO:0000256" key="4">
    <source>
        <dbReference type="ARBA" id="ARBA00023136"/>
    </source>
</evidence>
<feature type="transmembrane region" description="Helical" evidence="5">
    <location>
        <begin position="41"/>
        <end position="60"/>
    </location>
</feature>
<evidence type="ECO:0000256" key="1">
    <source>
        <dbReference type="ARBA" id="ARBA00004141"/>
    </source>
</evidence>
<dbReference type="EMBL" id="CAFBPB010000113">
    <property type="protein sequence ID" value="CAB5008324.1"/>
    <property type="molecule type" value="Genomic_DNA"/>
</dbReference>
<dbReference type="AlphaFoldDB" id="A0A6J7Q250"/>
<gene>
    <name evidence="7" type="ORF">UFOPK4049_00886</name>
</gene>
<accession>A0A6J7Q250</accession>
<evidence type="ECO:0000313" key="7">
    <source>
        <dbReference type="EMBL" id="CAB5008324.1"/>
    </source>
</evidence>
<comment type="subcellular location">
    <subcellularLocation>
        <location evidence="1">Membrane</location>
        <topology evidence="1">Multi-pass membrane protein</topology>
    </subcellularLocation>
</comment>
<evidence type="ECO:0000259" key="6">
    <source>
        <dbReference type="Pfam" id="PF06271"/>
    </source>
</evidence>
<feature type="transmembrane region" description="Helical" evidence="5">
    <location>
        <begin position="80"/>
        <end position="100"/>
    </location>
</feature>
<organism evidence="7">
    <name type="scientific">freshwater metagenome</name>
    <dbReference type="NCBI Taxonomy" id="449393"/>
    <lineage>
        <taxon>unclassified sequences</taxon>
        <taxon>metagenomes</taxon>
        <taxon>ecological metagenomes</taxon>
    </lineage>
</organism>
<dbReference type="Pfam" id="PF06271">
    <property type="entry name" value="RDD"/>
    <property type="match status" value="1"/>
</dbReference>
<protein>
    <submittedName>
        <fullName evidence="7">Unannotated protein</fullName>
    </submittedName>
</protein>
<evidence type="ECO:0000256" key="2">
    <source>
        <dbReference type="ARBA" id="ARBA00022692"/>
    </source>
</evidence>
<keyword evidence="4 5" id="KW-0472">Membrane</keyword>
<dbReference type="GO" id="GO:0016020">
    <property type="term" value="C:membrane"/>
    <property type="evidence" value="ECO:0007669"/>
    <property type="project" value="UniProtKB-SubCell"/>
</dbReference>
<feature type="domain" description="RDD" evidence="6">
    <location>
        <begin position="7"/>
        <end position="94"/>
    </location>
</feature>
<keyword evidence="3 5" id="KW-1133">Transmembrane helix</keyword>
<proteinExistence type="predicted"/>
<keyword evidence="2 5" id="KW-0812">Transmembrane</keyword>
<sequence>MTFARVGMGRRVAALSIDWLMSYAAAYLLTRHSQVSERSFVILSIFFFEILILTTLQGASAGQKLLRIKVVRFADGGQVAPLQVLIRTILLVIVITAITYDENGRGIHERVSGSVLTALEP</sequence>
<reference evidence="7" key="1">
    <citation type="submission" date="2020-05" db="EMBL/GenBank/DDBJ databases">
        <authorList>
            <person name="Chiriac C."/>
            <person name="Salcher M."/>
            <person name="Ghai R."/>
            <person name="Kavagutti S V."/>
        </authorList>
    </citation>
    <scope>NUCLEOTIDE SEQUENCE</scope>
</reference>
<dbReference type="InterPro" id="IPR010432">
    <property type="entry name" value="RDD"/>
</dbReference>
<name>A0A6J7Q250_9ZZZZ</name>
<evidence type="ECO:0000256" key="3">
    <source>
        <dbReference type="ARBA" id="ARBA00022989"/>
    </source>
</evidence>